<feature type="domain" description="4Fe-4S ferredoxin-type" evidence="4">
    <location>
        <begin position="344"/>
        <end position="373"/>
    </location>
</feature>
<comment type="caution">
    <text evidence="5">The sequence shown here is derived from an EMBL/GenBank/DDBJ whole genome shotgun (WGS) entry which is preliminary data.</text>
</comment>
<evidence type="ECO:0000313" key="6">
    <source>
        <dbReference type="Proteomes" id="UP000295718"/>
    </source>
</evidence>
<reference evidence="5 6" key="1">
    <citation type="submission" date="2019-03" db="EMBL/GenBank/DDBJ databases">
        <title>Genomic Encyclopedia of Type Strains, Phase IV (KMG-IV): sequencing the most valuable type-strain genomes for metagenomic binning, comparative biology and taxonomic classification.</title>
        <authorList>
            <person name="Goeker M."/>
        </authorList>
    </citation>
    <scope>NUCLEOTIDE SEQUENCE [LARGE SCALE GENOMIC DNA]</scope>
    <source>
        <strain evidence="5 6">DSM 100556</strain>
    </source>
</reference>
<dbReference type="InterPro" id="IPR017896">
    <property type="entry name" value="4Fe4S_Fe-S-bd"/>
</dbReference>
<dbReference type="Gene3D" id="3.20.20.100">
    <property type="entry name" value="NADP-dependent oxidoreductase domain"/>
    <property type="match status" value="1"/>
</dbReference>
<dbReference type="InterPro" id="IPR017900">
    <property type="entry name" value="4Fe4S_Fe_S_CS"/>
</dbReference>
<dbReference type="InterPro" id="IPR053135">
    <property type="entry name" value="AKR2_Oxidoreductase"/>
</dbReference>
<sequence>MRYRKLGKTGMEAGIIGLGTEHLDGKEYEVVKETLDAAMENGINMMDVFMPGSDIRRKIGKAIKGNRDKFMLQGHIGSTDINYQYDISRDLATCKKYFEGLLTDLGTDYIDFGMLFFIDSEQHFDEVFHSDIVRYAESLKQKGVIRGIGASSHNPVIAKKVVETGIVDLLMFSINPAFDMIPADVDALNTLSEGFDKSRMLEIDKKRLELYKTCETLDIPITVMKTLGGGKLLSKEQTPFSKSLTVNQCIHYALTRPAVASVMVGCQSRKQIEEAVSYLNADPAGLDYTEVIRGMNSDFKGSCVYCNHCQPCPAGIDIAAVTKYLDIAVMDKSAADKGVGQHYRELSAHASDCIECGSCEEKCPFSVPVIENMKNAALVFGI</sequence>
<gene>
    <name evidence="5" type="ORF">EDD76_105126</name>
</gene>
<protein>
    <recommendedName>
        <fullName evidence="4">4Fe-4S ferredoxin-type domain-containing protein</fullName>
    </recommendedName>
</protein>
<keyword evidence="1" id="KW-0479">Metal-binding</keyword>
<dbReference type="Pfam" id="PF00248">
    <property type="entry name" value="Aldo_ket_red"/>
    <property type="match status" value="1"/>
</dbReference>
<keyword evidence="6" id="KW-1185">Reference proteome</keyword>
<dbReference type="STRING" id="1469948.GCA_000732725_01831"/>
<dbReference type="PROSITE" id="PS00198">
    <property type="entry name" value="4FE4S_FER_1"/>
    <property type="match status" value="1"/>
</dbReference>
<keyword evidence="2" id="KW-0408">Iron</keyword>
<dbReference type="InterPro" id="IPR023210">
    <property type="entry name" value="NADP_OxRdtase_dom"/>
</dbReference>
<dbReference type="EMBL" id="SLUO01000005">
    <property type="protein sequence ID" value="TCL58953.1"/>
    <property type="molecule type" value="Genomic_DNA"/>
</dbReference>
<keyword evidence="3" id="KW-0411">Iron-sulfur</keyword>
<dbReference type="RefSeq" id="WP_031390531.1">
    <property type="nucleotide sequence ID" value="NZ_JPNB01000001.1"/>
</dbReference>
<dbReference type="CDD" id="cd19100">
    <property type="entry name" value="AKR_unchar"/>
    <property type="match status" value="1"/>
</dbReference>
<organism evidence="5 6">
    <name type="scientific">Kineothrix alysoides</name>
    <dbReference type="NCBI Taxonomy" id="1469948"/>
    <lineage>
        <taxon>Bacteria</taxon>
        <taxon>Bacillati</taxon>
        <taxon>Bacillota</taxon>
        <taxon>Clostridia</taxon>
        <taxon>Lachnospirales</taxon>
        <taxon>Lachnospiraceae</taxon>
        <taxon>Kineothrix</taxon>
    </lineage>
</organism>
<evidence type="ECO:0000259" key="4">
    <source>
        <dbReference type="PROSITE" id="PS51379"/>
    </source>
</evidence>
<dbReference type="PROSITE" id="PS51379">
    <property type="entry name" value="4FE4S_FER_2"/>
    <property type="match status" value="1"/>
</dbReference>
<dbReference type="Proteomes" id="UP000295718">
    <property type="component" value="Unassembled WGS sequence"/>
</dbReference>
<evidence type="ECO:0000313" key="5">
    <source>
        <dbReference type="EMBL" id="TCL58953.1"/>
    </source>
</evidence>
<name>A0A4R1R0W0_9FIRM</name>
<dbReference type="GO" id="GO:0051536">
    <property type="term" value="F:iron-sulfur cluster binding"/>
    <property type="evidence" value="ECO:0007669"/>
    <property type="project" value="UniProtKB-KW"/>
</dbReference>
<evidence type="ECO:0000256" key="1">
    <source>
        <dbReference type="ARBA" id="ARBA00022723"/>
    </source>
</evidence>
<proteinExistence type="predicted"/>
<dbReference type="SUPFAM" id="SSF51430">
    <property type="entry name" value="NAD(P)-linked oxidoreductase"/>
    <property type="match status" value="1"/>
</dbReference>
<dbReference type="InterPro" id="IPR036812">
    <property type="entry name" value="NAD(P)_OxRdtase_dom_sf"/>
</dbReference>
<evidence type="ECO:0000256" key="2">
    <source>
        <dbReference type="ARBA" id="ARBA00023004"/>
    </source>
</evidence>
<dbReference type="AlphaFoldDB" id="A0A4R1R0W0"/>
<dbReference type="Pfam" id="PF13534">
    <property type="entry name" value="Fer4_17"/>
    <property type="match status" value="1"/>
</dbReference>
<accession>A0A4R1R0W0</accession>
<dbReference type="GO" id="GO:0046872">
    <property type="term" value="F:metal ion binding"/>
    <property type="evidence" value="ECO:0007669"/>
    <property type="project" value="UniProtKB-KW"/>
</dbReference>
<dbReference type="PANTHER" id="PTHR43312:SF1">
    <property type="entry name" value="NADP-DEPENDENT OXIDOREDUCTASE DOMAIN-CONTAINING PROTEIN"/>
    <property type="match status" value="1"/>
</dbReference>
<dbReference type="PANTHER" id="PTHR43312">
    <property type="entry name" value="D-THREO-ALDOSE 1-DEHYDROGENASE"/>
    <property type="match status" value="1"/>
</dbReference>
<dbReference type="OrthoDB" id="9773828at2"/>
<evidence type="ECO:0000256" key="3">
    <source>
        <dbReference type="ARBA" id="ARBA00023014"/>
    </source>
</evidence>
<dbReference type="SUPFAM" id="SSF46548">
    <property type="entry name" value="alpha-helical ferredoxin"/>
    <property type="match status" value="1"/>
</dbReference>